<dbReference type="GO" id="GO:0043025">
    <property type="term" value="C:neuronal cell body"/>
    <property type="evidence" value="ECO:0007669"/>
    <property type="project" value="TreeGrafter"/>
</dbReference>
<feature type="transmembrane region" description="Helical" evidence="8">
    <location>
        <begin position="349"/>
        <end position="367"/>
    </location>
</feature>
<dbReference type="Proteomes" id="UP000005205">
    <property type="component" value="Unassembled WGS sequence"/>
</dbReference>
<dbReference type="GO" id="GO:0008049">
    <property type="term" value="P:male courtship behavior"/>
    <property type="evidence" value="ECO:0007669"/>
    <property type="project" value="TreeGrafter"/>
</dbReference>
<evidence type="ECO:0000256" key="3">
    <source>
        <dbReference type="ARBA" id="ARBA00022692"/>
    </source>
</evidence>
<evidence type="ECO:0000313" key="10">
    <source>
        <dbReference type="Proteomes" id="UP000005205"/>
    </source>
</evidence>
<dbReference type="PANTHER" id="PTHR21143">
    <property type="entry name" value="INVERTEBRATE GUSTATORY RECEPTOR"/>
    <property type="match status" value="1"/>
</dbReference>
<keyword evidence="6 8" id="KW-0675">Receptor</keyword>
<comment type="similarity">
    <text evidence="8">Belongs to the insect chemoreceptor superfamily. Gustatory receptor (GR) family.</text>
</comment>
<proteinExistence type="inferred from homology"/>
<sequence length="453" mass="51984">MGKMMGRTCRSNYASLLYALHPKGDNVDRRTPWSLFFYDTSLIMFTPSPKSQGQDKGKVRKKWRPFRATDFESLLYPCFIFCTVFGLFPYKNNGSTLELSKVGYIVSSIIVAAAGIWGLMVLFEVNIAGNIKFSGVPGALQCNCYYILGGVIAVITYIMTKKRILLLQSMLEVSSKLPPELYRKMSKMVHAKDIIGFLFVLIQLYNCIDSKTYGDFFLKTMSFYLTMLVFQMDMLYMDCVYVLKACFTQLNDNLLSLRELVVSDEPHLLRRIYHEQRNPYLLMELKALKKRHLMVSDTVHLLNTVFSMQILTTIVMTFAEITFGLYFYIVTWQGQKEVVDLDKQIWFKYYITSVTYYSLKIVLIVWACDTGRDQAMQIGTTVHDVLISTSDKQIKDELQLFSLQILHRENSFTAKGLTVDATLLTAIVGSITTYLLILIQFLVTSQTCQGKIQ</sequence>
<keyword evidence="3 8" id="KW-0812">Transmembrane</keyword>
<dbReference type="AlphaFoldDB" id="A0A158NNP8"/>
<evidence type="ECO:0000256" key="7">
    <source>
        <dbReference type="ARBA" id="ARBA00023224"/>
    </source>
</evidence>
<feature type="transmembrane region" description="Helical" evidence="8">
    <location>
        <begin position="102"/>
        <end position="123"/>
    </location>
</feature>
<feature type="transmembrane region" description="Helical" evidence="8">
    <location>
        <begin position="306"/>
        <end position="329"/>
    </location>
</feature>
<keyword evidence="4 8" id="KW-1133">Transmembrane helix</keyword>
<evidence type="ECO:0000256" key="8">
    <source>
        <dbReference type="RuleBase" id="RU363108"/>
    </source>
</evidence>
<protein>
    <recommendedName>
        <fullName evidence="8">Gustatory receptor</fullName>
    </recommendedName>
</protein>
<accession>A0A158NNP8</accession>
<name>A0A158NNP8_ATTCE</name>
<evidence type="ECO:0000256" key="6">
    <source>
        <dbReference type="ARBA" id="ARBA00023170"/>
    </source>
</evidence>
<dbReference type="PANTHER" id="PTHR21143:SF133">
    <property type="entry name" value="GUSTATORY AND PHEROMONE RECEPTOR 32A-RELATED"/>
    <property type="match status" value="1"/>
</dbReference>
<dbReference type="GO" id="GO:0050909">
    <property type="term" value="P:sensory perception of taste"/>
    <property type="evidence" value="ECO:0007669"/>
    <property type="project" value="InterPro"/>
</dbReference>
<keyword evidence="5 8" id="KW-0472">Membrane</keyword>
<dbReference type="Pfam" id="PF08395">
    <property type="entry name" value="7tm_7"/>
    <property type="match status" value="1"/>
</dbReference>
<feature type="transmembrane region" description="Helical" evidence="8">
    <location>
        <begin position="189"/>
        <end position="208"/>
    </location>
</feature>
<comment type="caution">
    <text evidence="8">Lacks conserved residue(s) required for the propagation of feature annotation.</text>
</comment>
<feature type="transmembrane region" description="Helical" evidence="8">
    <location>
        <begin position="71"/>
        <end position="90"/>
    </location>
</feature>
<reference evidence="9" key="2">
    <citation type="submission" date="2016-04" db="UniProtKB">
        <authorList>
            <consortium name="EnsemblMetazoa"/>
        </authorList>
    </citation>
    <scope>IDENTIFICATION</scope>
</reference>
<dbReference type="EnsemblMetazoa" id="XM_012203766.1">
    <property type="protein sequence ID" value="XP_012059156.1"/>
    <property type="gene ID" value="LOC105622347"/>
</dbReference>
<comment type="function">
    <text evidence="8">Gustatory receptor which mediates acceptance or avoidance behavior, depending on its substrates.</text>
</comment>
<keyword evidence="10" id="KW-1185">Reference proteome</keyword>
<evidence type="ECO:0000256" key="2">
    <source>
        <dbReference type="ARBA" id="ARBA00022475"/>
    </source>
</evidence>
<gene>
    <name evidence="9" type="primary">105622347</name>
</gene>
<evidence type="ECO:0000256" key="5">
    <source>
        <dbReference type="ARBA" id="ARBA00023136"/>
    </source>
</evidence>
<dbReference type="EMBL" id="ADTU01021665">
    <property type="status" value="NOT_ANNOTATED_CDS"/>
    <property type="molecule type" value="Genomic_DNA"/>
</dbReference>
<feature type="transmembrane region" description="Helical" evidence="8">
    <location>
        <begin position="421"/>
        <end position="443"/>
    </location>
</feature>
<dbReference type="GO" id="GO:0007165">
    <property type="term" value="P:signal transduction"/>
    <property type="evidence" value="ECO:0007669"/>
    <property type="project" value="UniProtKB-KW"/>
</dbReference>
<dbReference type="InParanoid" id="A0A158NNP8"/>
<dbReference type="GO" id="GO:0005886">
    <property type="term" value="C:plasma membrane"/>
    <property type="evidence" value="ECO:0007669"/>
    <property type="project" value="UniProtKB-SubCell"/>
</dbReference>
<evidence type="ECO:0000256" key="4">
    <source>
        <dbReference type="ARBA" id="ARBA00022989"/>
    </source>
</evidence>
<dbReference type="GO" id="GO:0030425">
    <property type="term" value="C:dendrite"/>
    <property type="evidence" value="ECO:0007669"/>
    <property type="project" value="TreeGrafter"/>
</dbReference>
<feature type="transmembrane region" description="Helical" evidence="8">
    <location>
        <begin position="220"/>
        <end position="243"/>
    </location>
</feature>
<dbReference type="GO" id="GO:0030424">
    <property type="term" value="C:axon"/>
    <property type="evidence" value="ECO:0007669"/>
    <property type="project" value="TreeGrafter"/>
</dbReference>
<comment type="subcellular location">
    <subcellularLocation>
        <location evidence="1 8">Cell membrane</location>
        <topology evidence="1 8">Multi-pass membrane protein</topology>
    </subcellularLocation>
</comment>
<dbReference type="OrthoDB" id="6366728at2759"/>
<keyword evidence="2 8" id="KW-1003">Cell membrane</keyword>
<dbReference type="GO" id="GO:0007635">
    <property type="term" value="P:chemosensory behavior"/>
    <property type="evidence" value="ECO:0007669"/>
    <property type="project" value="TreeGrafter"/>
</dbReference>
<dbReference type="KEGG" id="acep:105622347"/>
<organism evidence="9 10">
    <name type="scientific">Atta cephalotes</name>
    <name type="common">Leafcutter ant</name>
    <dbReference type="NCBI Taxonomy" id="12957"/>
    <lineage>
        <taxon>Eukaryota</taxon>
        <taxon>Metazoa</taxon>
        <taxon>Ecdysozoa</taxon>
        <taxon>Arthropoda</taxon>
        <taxon>Hexapoda</taxon>
        <taxon>Insecta</taxon>
        <taxon>Pterygota</taxon>
        <taxon>Neoptera</taxon>
        <taxon>Endopterygota</taxon>
        <taxon>Hymenoptera</taxon>
        <taxon>Apocrita</taxon>
        <taxon>Aculeata</taxon>
        <taxon>Formicoidea</taxon>
        <taxon>Formicidae</taxon>
        <taxon>Myrmicinae</taxon>
        <taxon>Atta</taxon>
    </lineage>
</organism>
<feature type="transmembrane region" description="Helical" evidence="8">
    <location>
        <begin position="144"/>
        <end position="160"/>
    </location>
</feature>
<evidence type="ECO:0000313" key="9">
    <source>
        <dbReference type="EnsemblMetazoa" id="XP_012059156.1"/>
    </source>
</evidence>
<evidence type="ECO:0000256" key="1">
    <source>
        <dbReference type="ARBA" id="ARBA00004651"/>
    </source>
</evidence>
<keyword evidence="7 8" id="KW-0807">Transducer</keyword>
<dbReference type="InterPro" id="IPR013604">
    <property type="entry name" value="7TM_chemorcpt"/>
</dbReference>
<reference evidence="10" key="1">
    <citation type="journal article" date="2011" name="PLoS Genet.">
        <title>The genome sequence of the leaf-cutter ant Atta cephalotes reveals insights into its obligate symbiotic lifestyle.</title>
        <authorList>
            <person name="Suen G."/>
            <person name="Teiling C."/>
            <person name="Li L."/>
            <person name="Holt C."/>
            <person name="Abouheif E."/>
            <person name="Bornberg-Bauer E."/>
            <person name="Bouffard P."/>
            <person name="Caldera E.J."/>
            <person name="Cash E."/>
            <person name="Cavanaugh A."/>
            <person name="Denas O."/>
            <person name="Elhaik E."/>
            <person name="Fave M.J."/>
            <person name="Gadau J."/>
            <person name="Gibson J.D."/>
            <person name="Graur D."/>
            <person name="Grubbs K.J."/>
            <person name="Hagen D.E."/>
            <person name="Harkins T.T."/>
            <person name="Helmkampf M."/>
            <person name="Hu H."/>
            <person name="Johnson B.R."/>
            <person name="Kim J."/>
            <person name="Marsh S.E."/>
            <person name="Moeller J.A."/>
            <person name="Munoz-Torres M.C."/>
            <person name="Murphy M.C."/>
            <person name="Naughton M.C."/>
            <person name="Nigam S."/>
            <person name="Overson R."/>
            <person name="Rajakumar R."/>
            <person name="Reese J.T."/>
            <person name="Scott J.J."/>
            <person name="Smith C.R."/>
            <person name="Tao S."/>
            <person name="Tsutsui N.D."/>
            <person name="Viljakainen L."/>
            <person name="Wissler L."/>
            <person name="Yandell M.D."/>
            <person name="Zimmer F."/>
            <person name="Taylor J."/>
            <person name="Slater S.C."/>
            <person name="Clifton S.W."/>
            <person name="Warren W.C."/>
            <person name="Elsik C.G."/>
            <person name="Smith C.D."/>
            <person name="Weinstock G.M."/>
            <person name="Gerardo N.M."/>
            <person name="Currie C.R."/>
        </authorList>
    </citation>
    <scope>NUCLEOTIDE SEQUENCE [LARGE SCALE GENOMIC DNA]</scope>
</reference>